<keyword evidence="2" id="KW-0813">Transport</keyword>
<feature type="transmembrane region" description="Helical" evidence="6">
    <location>
        <begin position="254"/>
        <end position="271"/>
    </location>
</feature>
<feature type="transmembrane region" description="Helical" evidence="6">
    <location>
        <begin position="283"/>
        <end position="303"/>
    </location>
</feature>
<reference evidence="8" key="1">
    <citation type="submission" date="2018-02" db="EMBL/GenBank/DDBJ databases">
        <authorList>
            <person name="Vasarhelyi B.M."/>
            <person name="Deshmukh S."/>
            <person name="Balint B."/>
            <person name="Kukolya J."/>
        </authorList>
    </citation>
    <scope>NUCLEOTIDE SEQUENCE</scope>
    <source>
        <strain evidence="8">KB22</strain>
    </source>
</reference>
<dbReference type="InterPro" id="IPR004680">
    <property type="entry name" value="Cit_transptr-like_dom"/>
</dbReference>
<feature type="transmembrane region" description="Helical" evidence="6">
    <location>
        <begin position="133"/>
        <end position="153"/>
    </location>
</feature>
<evidence type="ECO:0000256" key="6">
    <source>
        <dbReference type="SAM" id="Phobius"/>
    </source>
</evidence>
<comment type="caution">
    <text evidence="8">The sequence shown here is derived from an EMBL/GenBank/DDBJ whole genome shotgun (WGS) entry which is preliminary data.</text>
</comment>
<evidence type="ECO:0000256" key="3">
    <source>
        <dbReference type="ARBA" id="ARBA00022692"/>
    </source>
</evidence>
<gene>
    <name evidence="8" type="ORF">C4F49_11445</name>
</gene>
<evidence type="ECO:0000259" key="7">
    <source>
        <dbReference type="Pfam" id="PF03600"/>
    </source>
</evidence>
<evidence type="ECO:0000256" key="5">
    <source>
        <dbReference type="ARBA" id="ARBA00023136"/>
    </source>
</evidence>
<keyword evidence="9" id="KW-1185">Reference proteome</keyword>
<evidence type="ECO:0000313" key="8">
    <source>
        <dbReference type="EMBL" id="MBE8714297.1"/>
    </source>
</evidence>
<feature type="domain" description="Citrate transporter-like" evidence="7">
    <location>
        <begin position="14"/>
        <end position="376"/>
    </location>
</feature>
<keyword evidence="4 6" id="KW-1133">Transmembrane helix</keyword>
<evidence type="ECO:0000313" key="9">
    <source>
        <dbReference type="Proteomes" id="UP000616201"/>
    </source>
</evidence>
<feature type="transmembrane region" description="Helical" evidence="6">
    <location>
        <begin position="379"/>
        <end position="398"/>
    </location>
</feature>
<name>A0A928YR51_9SPHI</name>
<feature type="transmembrane region" description="Helical" evidence="6">
    <location>
        <begin position="348"/>
        <end position="367"/>
    </location>
</feature>
<feature type="transmembrane region" description="Helical" evidence="6">
    <location>
        <begin position="230"/>
        <end position="248"/>
    </location>
</feature>
<dbReference type="NCBIfam" id="TIGR00784">
    <property type="entry name" value="citMHS"/>
    <property type="match status" value="1"/>
</dbReference>
<feature type="transmembrane region" description="Helical" evidence="6">
    <location>
        <begin position="99"/>
        <end position="121"/>
    </location>
</feature>
<sequence>MLAVLGFSMIIVFMYLIMSGRLYALTALIVIPIIFALLGGFGTSIGPMMLDGVKSIAPTGIMLIFAILYFSIMTDAGLFEPLIKKILHVVKGDPLKVVIGTALLALCVSLDGDGATTYIIVVSAMLPLYKRLGINPLILTAMCMLAGGVMNILPWGGPTARAITSLNLDTSQVFTPLIPVMGFGALWVLFVAWHFGKREKKRLGIINFEQQERIEESIERENKSTARPKLIWVNLALTIGLMVCLVMNVLPLSVLFMIAFCVALIINYPSLNDQRDRINEHAGNALSVASMVFAAGIFTGILTGTKMVDAMAGSLVSIVPESLGPNFSIITAFTSLPFTFFMNNDSYYFGILPILAKAAAAYDIGSAEMARASLLGQPVHLLSPLVPSTYLLTGMAGVDFGDHQRFTLKWAIGTSVVMIIFSILLGVMHLHL</sequence>
<organism evidence="8 9">
    <name type="scientific">Sphingobacterium hungaricum</name>
    <dbReference type="NCBI Taxonomy" id="2082723"/>
    <lineage>
        <taxon>Bacteria</taxon>
        <taxon>Pseudomonadati</taxon>
        <taxon>Bacteroidota</taxon>
        <taxon>Sphingobacteriia</taxon>
        <taxon>Sphingobacteriales</taxon>
        <taxon>Sphingobacteriaceae</taxon>
        <taxon>Sphingobacterium</taxon>
    </lineage>
</organism>
<feature type="transmembrane region" description="Helical" evidence="6">
    <location>
        <begin position="323"/>
        <end position="341"/>
    </location>
</feature>
<proteinExistence type="predicted"/>
<dbReference type="Proteomes" id="UP000616201">
    <property type="component" value="Unassembled WGS sequence"/>
</dbReference>
<evidence type="ECO:0000256" key="4">
    <source>
        <dbReference type="ARBA" id="ARBA00022989"/>
    </source>
</evidence>
<protein>
    <submittedName>
        <fullName evidence="8">Citrate transporter</fullName>
    </submittedName>
</protein>
<feature type="transmembrane region" description="Helical" evidence="6">
    <location>
        <begin position="59"/>
        <end position="79"/>
    </location>
</feature>
<dbReference type="RefSeq" id="WP_196936455.1">
    <property type="nucleotide sequence ID" value="NZ_MU158698.1"/>
</dbReference>
<dbReference type="InterPro" id="IPR014738">
    <property type="entry name" value="Citrate_transporter"/>
</dbReference>
<dbReference type="EMBL" id="PRDK01000006">
    <property type="protein sequence ID" value="MBE8714297.1"/>
    <property type="molecule type" value="Genomic_DNA"/>
</dbReference>
<evidence type="ECO:0000256" key="2">
    <source>
        <dbReference type="ARBA" id="ARBA00022448"/>
    </source>
</evidence>
<dbReference type="AlphaFoldDB" id="A0A928YR51"/>
<keyword evidence="5 6" id="KW-0472">Membrane</keyword>
<dbReference type="GO" id="GO:0015137">
    <property type="term" value="F:citrate transmembrane transporter activity"/>
    <property type="evidence" value="ECO:0007669"/>
    <property type="project" value="InterPro"/>
</dbReference>
<dbReference type="GO" id="GO:0016020">
    <property type="term" value="C:membrane"/>
    <property type="evidence" value="ECO:0007669"/>
    <property type="project" value="UniProtKB-SubCell"/>
</dbReference>
<feature type="transmembrane region" description="Helical" evidence="6">
    <location>
        <begin position="12"/>
        <end position="38"/>
    </location>
</feature>
<comment type="subcellular location">
    <subcellularLocation>
        <location evidence="1">Membrane</location>
        <topology evidence="1">Multi-pass membrane protein</topology>
    </subcellularLocation>
</comment>
<keyword evidence="3 6" id="KW-0812">Transmembrane</keyword>
<dbReference type="Pfam" id="PF03600">
    <property type="entry name" value="CitMHS"/>
    <property type="match status" value="1"/>
</dbReference>
<feature type="transmembrane region" description="Helical" evidence="6">
    <location>
        <begin position="173"/>
        <end position="193"/>
    </location>
</feature>
<accession>A0A928YR51</accession>
<feature type="transmembrane region" description="Helical" evidence="6">
    <location>
        <begin position="410"/>
        <end position="430"/>
    </location>
</feature>
<evidence type="ECO:0000256" key="1">
    <source>
        <dbReference type="ARBA" id="ARBA00004141"/>
    </source>
</evidence>